<accession>A0A7S4GM80</accession>
<keyword evidence="1" id="KW-0175">Coiled coil</keyword>
<proteinExistence type="predicted"/>
<reference evidence="2" key="1">
    <citation type="submission" date="2021-01" db="EMBL/GenBank/DDBJ databases">
        <authorList>
            <person name="Corre E."/>
            <person name="Pelletier E."/>
            <person name="Niang G."/>
            <person name="Scheremetjew M."/>
            <person name="Finn R."/>
            <person name="Kale V."/>
            <person name="Holt S."/>
            <person name="Cochrane G."/>
            <person name="Meng A."/>
            <person name="Brown T."/>
            <person name="Cohen L."/>
        </authorList>
    </citation>
    <scope>NUCLEOTIDE SEQUENCE</scope>
    <source>
        <strain evidence="2">CCMP1594</strain>
    </source>
</reference>
<feature type="coiled-coil region" evidence="1">
    <location>
        <begin position="45"/>
        <end position="79"/>
    </location>
</feature>
<name>A0A7S4GM80_9EUGL</name>
<evidence type="ECO:0000256" key="1">
    <source>
        <dbReference type="SAM" id="Coils"/>
    </source>
</evidence>
<evidence type="ECO:0000313" key="2">
    <source>
        <dbReference type="EMBL" id="CAE0841162.1"/>
    </source>
</evidence>
<sequence>MEESETQARANFDMGEALARSELYLQFRDTQVSLMVDKKAYHDLIQKIADMNDAHAKEMKEMEDELTLTQKTKMKLEDEMAEIRLDQKLQAKSLPRKIKELEDNMINTVQEVINYMEVEKDKDSKTVMQGFNYQFGSNKQRYLDMLHETQSKLRHFSRVLAESKSMHSNLPTRIKRLLEDQSKEELLFMLDTLSFEDGVLEYFEKKFPQHQPQRWPTTLTPSTKLLDVEVESAAEASRRVPTP</sequence>
<dbReference type="AlphaFoldDB" id="A0A7S4GM80"/>
<dbReference type="EMBL" id="HBJA01150044">
    <property type="protein sequence ID" value="CAE0841162.1"/>
    <property type="molecule type" value="Transcribed_RNA"/>
</dbReference>
<organism evidence="2">
    <name type="scientific">Eutreptiella gymnastica</name>
    <dbReference type="NCBI Taxonomy" id="73025"/>
    <lineage>
        <taxon>Eukaryota</taxon>
        <taxon>Discoba</taxon>
        <taxon>Euglenozoa</taxon>
        <taxon>Euglenida</taxon>
        <taxon>Spirocuta</taxon>
        <taxon>Euglenophyceae</taxon>
        <taxon>Eutreptiales</taxon>
        <taxon>Eutreptiaceae</taxon>
        <taxon>Eutreptiella</taxon>
    </lineage>
</organism>
<gene>
    <name evidence="2" type="ORF">EGYM00163_LOCUS51611</name>
</gene>
<protein>
    <submittedName>
        <fullName evidence="2">Uncharacterized protein</fullName>
    </submittedName>
</protein>